<evidence type="ECO:0000313" key="1">
    <source>
        <dbReference type="EMBL" id="CAB4578086.1"/>
    </source>
</evidence>
<organism evidence="1">
    <name type="scientific">freshwater metagenome</name>
    <dbReference type="NCBI Taxonomy" id="449393"/>
    <lineage>
        <taxon>unclassified sequences</taxon>
        <taxon>metagenomes</taxon>
        <taxon>ecological metagenomes</taxon>
    </lineage>
</organism>
<dbReference type="InterPro" id="IPR013783">
    <property type="entry name" value="Ig-like_fold"/>
</dbReference>
<dbReference type="EMBL" id="CAEZTL010000148">
    <property type="protein sequence ID" value="CAB4578086.1"/>
    <property type="molecule type" value="Genomic_DNA"/>
</dbReference>
<proteinExistence type="predicted"/>
<accession>A0A6J6EPZ8</accession>
<dbReference type="AlphaFoldDB" id="A0A6J6EPZ8"/>
<gene>
    <name evidence="1" type="ORF">UFOPK1683_01076</name>
</gene>
<sequence>MKFWRGVNGTGFTVNPAKTEITVTVPAGTRTGKVIVVTSKGLAQSELPLTITP</sequence>
<protein>
    <submittedName>
        <fullName evidence="1">Unannotated protein</fullName>
    </submittedName>
</protein>
<reference evidence="1" key="1">
    <citation type="submission" date="2020-05" db="EMBL/GenBank/DDBJ databases">
        <authorList>
            <person name="Chiriac C."/>
            <person name="Salcher M."/>
            <person name="Ghai R."/>
            <person name="Kavagutti S V."/>
        </authorList>
    </citation>
    <scope>NUCLEOTIDE SEQUENCE</scope>
</reference>
<dbReference type="Gene3D" id="2.60.40.10">
    <property type="entry name" value="Immunoglobulins"/>
    <property type="match status" value="1"/>
</dbReference>
<name>A0A6J6EPZ8_9ZZZZ</name>